<proteinExistence type="predicted"/>
<dbReference type="RefSeq" id="WP_084123359.1">
    <property type="nucleotide sequence ID" value="NZ_LT838813.1"/>
</dbReference>
<evidence type="ECO:0000313" key="4">
    <source>
        <dbReference type="Proteomes" id="UP000192333"/>
    </source>
</evidence>
<protein>
    <recommendedName>
        <fullName evidence="5">ATPase</fullName>
    </recommendedName>
</protein>
<dbReference type="STRING" id="758820.SAMN00777080_0472"/>
<reference evidence="4" key="1">
    <citation type="submission" date="2017-04" db="EMBL/GenBank/DDBJ databases">
        <authorList>
            <person name="Varghese N."/>
            <person name="Submissions S."/>
        </authorList>
    </citation>
    <scope>NUCLEOTIDE SEQUENCE [LARGE SCALE GENOMIC DNA]</scope>
    <source>
        <strain evidence="4">DSM 16537</strain>
    </source>
</reference>
<organism evidence="3 4">
    <name type="scientific">Aquiflexum balticum DSM 16537</name>
    <dbReference type="NCBI Taxonomy" id="758820"/>
    <lineage>
        <taxon>Bacteria</taxon>
        <taxon>Pseudomonadati</taxon>
        <taxon>Bacteroidota</taxon>
        <taxon>Cytophagia</taxon>
        <taxon>Cytophagales</taxon>
        <taxon>Cyclobacteriaceae</taxon>
        <taxon>Aquiflexum</taxon>
    </lineage>
</organism>
<dbReference type="PANTHER" id="PTHR34704:SF1">
    <property type="entry name" value="ATPASE"/>
    <property type="match status" value="1"/>
</dbReference>
<evidence type="ECO:0000259" key="2">
    <source>
        <dbReference type="Pfam" id="PF03008"/>
    </source>
</evidence>
<name>A0A1W2GZ15_9BACT</name>
<evidence type="ECO:0000313" key="3">
    <source>
        <dbReference type="EMBL" id="SMD41937.1"/>
    </source>
</evidence>
<accession>A0A1W2GZ15</accession>
<dbReference type="Proteomes" id="UP000192333">
    <property type="component" value="Chromosome I"/>
</dbReference>
<dbReference type="Gene3D" id="3.40.50.300">
    <property type="entry name" value="P-loop containing nucleotide triphosphate hydrolases"/>
    <property type="match status" value="1"/>
</dbReference>
<keyword evidence="4" id="KW-1185">Reference proteome</keyword>
<evidence type="ECO:0000259" key="1">
    <source>
        <dbReference type="Pfam" id="PF01637"/>
    </source>
</evidence>
<dbReference type="EMBL" id="LT838813">
    <property type="protein sequence ID" value="SMD41937.1"/>
    <property type="molecule type" value="Genomic_DNA"/>
</dbReference>
<evidence type="ECO:0008006" key="5">
    <source>
        <dbReference type="Google" id="ProtNLM"/>
    </source>
</evidence>
<dbReference type="GO" id="GO:0005524">
    <property type="term" value="F:ATP binding"/>
    <property type="evidence" value="ECO:0007669"/>
    <property type="project" value="InterPro"/>
</dbReference>
<sequence>MKFYDREEELAFLKKQEIKAQTTSQMTVMVGRRRIGKTSLLKKSIENKRAIYFFIAKKSESLLVSEFSDLVKNKLNIPIYGDLKSYKDLFDILMDNSVQQPMTLVLDEFQEFFTINPSIFSEMQNIWDSKKDSSKMNLILCGSIYSLMKKVFEDAKEPLFGRATARIHIKPFGVETLKEILKDFNPTYTNFDLLVFYTITGGVAKYVENLVNSEAFSFEVVIDEIFQANSLFLEEGRNVLIEEFGKDYTTYFSILTLIASSKTSRPEIESILETSVGGFLEKLENDFGIIKRVKPILSKPTSRQIKYRIEDNFLNFWFRFIYKHRSTIEIGNFDLIKKIVERDFSTYSGPILEKYFVAKLIESKSYTSIGTYWEKGNQNEIDIVAINELEKKILIAEVKANKEKYNLPGLKLKSKNLLVDFKGFEVEYRCFSLEDM</sequence>
<dbReference type="OrthoDB" id="9813134at2"/>
<dbReference type="Pfam" id="PF03008">
    <property type="entry name" value="DUF234"/>
    <property type="match status" value="1"/>
</dbReference>
<dbReference type="InterPro" id="IPR011579">
    <property type="entry name" value="ATPase_dom"/>
</dbReference>
<dbReference type="SUPFAM" id="SSF52540">
    <property type="entry name" value="P-loop containing nucleoside triphosphate hydrolases"/>
    <property type="match status" value="1"/>
</dbReference>
<dbReference type="InterPro" id="IPR027417">
    <property type="entry name" value="P-loop_NTPase"/>
</dbReference>
<dbReference type="PANTHER" id="PTHR34704">
    <property type="entry name" value="ATPASE"/>
    <property type="match status" value="1"/>
</dbReference>
<dbReference type="InterPro" id="IPR004256">
    <property type="entry name" value="DUF234"/>
</dbReference>
<gene>
    <name evidence="3" type="ORF">SAMN00777080_0472</name>
</gene>
<feature type="domain" description="DUF234" evidence="2">
    <location>
        <begin position="317"/>
        <end position="402"/>
    </location>
</feature>
<dbReference type="Pfam" id="PF01637">
    <property type="entry name" value="ATPase_2"/>
    <property type="match status" value="1"/>
</dbReference>
<dbReference type="AlphaFoldDB" id="A0A1W2GZ15"/>
<feature type="domain" description="ATPase" evidence="1">
    <location>
        <begin position="3"/>
        <end position="210"/>
    </location>
</feature>